<dbReference type="NCBIfam" id="NF033788">
    <property type="entry name" value="HTH_metalloreg"/>
    <property type="match status" value="1"/>
</dbReference>
<keyword evidence="6" id="KW-1185">Reference proteome</keyword>
<name>A0ABP2QZA0_STRRT</name>
<dbReference type="SUPFAM" id="SSF46785">
    <property type="entry name" value="Winged helix' DNA-binding domain"/>
    <property type="match status" value="1"/>
</dbReference>
<keyword evidence="2" id="KW-0238">DNA-binding</keyword>
<accession>A0ABP2QZA0</accession>
<evidence type="ECO:0000256" key="3">
    <source>
        <dbReference type="ARBA" id="ARBA00023163"/>
    </source>
</evidence>
<proteinExistence type="predicted"/>
<evidence type="ECO:0000256" key="1">
    <source>
        <dbReference type="ARBA" id="ARBA00023015"/>
    </source>
</evidence>
<dbReference type="InterPro" id="IPR001845">
    <property type="entry name" value="HTH_ArsR_DNA-bd_dom"/>
</dbReference>
<dbReference type="SMART" id="SM00418">
    <property type="entry name" value="HTH_ARSR"/>
    <property type="match status" value="1"/>
</dbReference>
<gene>
    <name evidence="5" type="ORF">SRA_07506</name>
</gene>
<dbReference type="PROSITE" id="PS50987">
    <property type="entry name" value="HTH_ARSR_2"/>
    <property type="match status" value="1"/>
</dbReference>
<dbReference type="RefSeq" id="WP_003089281.1">
    <property type="nucleotide sequence ID" value="NZ_AJTZ01000005.1"/>
</dbReference>
<dbReference type="CDD" id="cd00090">
    <property type="entry name" value="HTH_ARSR"/>
    <property type="match status" value="1"/>
</dbReference>
<organism evidence="5 6">
    <name type="scientific">Streptococcus ratti FA-1 = DSM 20564</name>
    <dbReference type="NCBI Taxonomy" id="699248"/>
    <lineage>
        <taxon>Bacteria</taxon>
        <taxon>Bacillati</taxon>
        <taxon>Bacillota</taxon>
        <taxon>Bacilli</taxon>
        <taxon>Lactobacillales</taxon>
        <taxon>Streptococcaceae</taxon>
        <taxon>Streptococcus</taxon>
    </lineage>
</organism>
<dbReference type="PANTHER" id="PTHR43132">
    <property type="entry name" value="ARSENICAL RESISTANCE OPERON REPRESSOR ARSR-RELATED"/>
    <property type="match status" value="1"/>
</dbReference>
<dbReference type="InterPro" id="IPR011991">
    <property type="entry name" value="ArsR-like_HTH"/>
</dbReference>
<dbReference type="EMBL" id="AJTZ01000005">
    <property type="protein sequence ID" value="EJN94365.1"/>
    <property type="molecule type" value="Genomic_DNA"/>
</dbReference>
<evidence type="ECO:0000313" key="6">
    <source>
        <dbReference type="Proteomes" id="UP000007815"/>
    </source>
</evidence>
<dbReference type="InterPro" id="IPR036388">
    <property type="entry name" value="WH-like_DNA-bd_sf"/>
</dbReference>
<dbReference type="Gene3D" id="1.10.10.10">
    <property type="entry name" value="Winged helix-like DNA-binding domain superfamily/Winged helix DNA-binding domain"/>
    <property type="match status" value="1"/>
</dbReference>
<dbReference type="PRINTS" id="PR00778">
    <property type="entry name" value="HTHARSR"/>
</dbReference>
<evidence type="ECO:0000313" key="5">
    <source>
        <dbReference type="EMBL" id="EJN94365.1"/>
    </source>
</evidence>
<dbReference type="PANTHER" id="PTHR43132:SF6">
    <property type="entry name" value="HTH-TYPE TRANSCRIPTIONAL REPRESSOR CZRA"/>
    <property type="match status" value="1"/>
</dbReference>
<dbReference type="InterPro" id="IPR051011">
    <property type="entry name" value="Metal_resp_trans_reg"/>
</dbReference>
<keyword evidence="1" id="KW-0805">Transcription regulation</keyword>
<reference evidence="5 6" key="1">
    <citation type="submission" date="2009-12" db="EMBL/GenBank/DDBJ databases">
        <authorList>
            <person name="Lefebure T."/>
            <person name="Cornejo O.E."/>
            <person name="Pavinski Bitar P.D."/>
            <person name="Lang P."/>
            <person name="Stanhope M.J."/>
        </authorList>
    </citation>
    <scope>NUCLEOTIDE SEQUENCE [LARGE SCALE GENOMIC DNA]</scope>
    <source>
        <strain evidence="5 6">FA-1</strain>
    </source>
</reference>
<dbReference type="InterPro" id="IPR036390">
    <property type="entry name" value="WH_DNA-bd_sf"/>
</dbReference>
<protein>
    <submittedName>
        <fullName evidence="5">ArsR family transcriptional regulator</fullName>
    </submittedName>
</protein>
<evidence type="ECO:0000259" key="4">
    <source>
        <dbReference type="PROSITE" id="PS50987"/>
    </source>
</evidence>
<dbReference type="Pfam" id="PF01022">
    <property type="entry name" value="HTH_5"/>
    <property type="match status" value="1"/>
</dbReference>
<keyword evidence="3" id="KW-0804">Transcription</keyword>
<comment type="caution">
    <text evidence="5">The sequence shown here is derived from an EMBL/GenBank/DDBJ whole genome shotgun (WGS) entry which is preliminary data.</text>
</comment>
<evidence type="ECO:0000256" key="2">
    <source>
        <dbReference type="ARBA" id="ARBA00023125"/>
    </source>
</evidence>
<sequence length="100" mass="11436">MENKRLLEVDLLNAVSNFFKALGNDTRSQILWCLSQGELRSSELAEVLEMTPSAISHQLTLLKHLNIVSSRREGKNQVYSLADEHINRILTSVVEHYQED</sequence>
<feature type="domain" description="HTH arsR-type" evidence="4">
    <location>
        <begin position="7"/>
        <end position="100"/>
    </location>
</feature>
<dbReference type="Proteomes" id="UP000007815">
    <property type="component" value="Unassembled WGS sequence"/>
</dbReference>